<proteinExistence type="predicted"/>
<dbReference type="EMBL" id="GG738880">
    <property type="protein sequence ID" value="EFC42311.1"/>
    <property type="molecule type" value="Genomic_DNA"/>
</dbReference>
<evidence type="ECO:0000256" key="1">
    <source>
        <dbReference type="SAM" id="MobiDB-lite"/>
    </source>
</evidence>
<dbReference type="InParanoid" id="D2VLG9"/>
<dbReference type="OMA" id="QDDCDEW"/>
<evidence type="ECO:0000259" key="2">
    <source>
        <dbReference type="PROSITE" id="PS50003"/>
    </source>
</evidence>
<accession>D2VLG9</accession>
<dbReference type="KEGG" id="ngr:NAEGRDRAFT_69775"/>
<dbReference type="SUPFAM" id="SSF50729">
    <property type="entry name" value="PH domain-like"/>
    <property type="match status" value="2"/>
</dbReference>
<dbReference type="Gene3D" id="2.30.29.30">
    <property type="entry name" value="Pleckstrin-homology domain (PH domain)/Phosphotyrosine-binding domain (PTB)"/>
    <property type="match status" value="2"/>
</dbReference>
<dbReference type="InterPro" id="IPR001849">
    <property type="entry name" value="PH_domain"/>
</dbReference>
<gene>
    <name evidence="3" type="ORF">NAEGRDRAFT_69775</name>
</gene>
<sequence length="675" mass="76640">MGKTGRNRKISFYSLQASANAKYEWFWKQGGRIKSWKKRLFVIHDHTLFYFSSEEDTEPKGAIVLKGASVELTNSGDTIKNGKKPPSENGQNLDYCSVVVKTPFRSYWLLNSEEKIVREWVDYLNLVIKEGQIQVMDQNTSNQTSKKMGWLIKSGGKLKNSWKQRFFVLRNDMLYYYKPKSDPNEKDSGRDPSDSNILTSTQIVNISDLDFKLQNMIAQGVVTFYNATTRFKQNQAKKKKKTKNAEDLLMEIEESSKRDRSRSVSSRISISDQRRFSLTNTFTALSGASGFIIPQEPFDNDFQKSWFPFEIQNANRTYAIYAKTQDDCDEWLMFIFESILNVMGEMAHFIKIGNSGKFGDADEDTDSTPEPSPADSSILSESRKSLPSVESFLSRESSAVSEIEDTQNMTPQPISVISETLFDELQRRKADERLISSLRKSKKRDSVTFKGSFSEKFTFISSEQALLAEMVPIRFYLYNGIYTELQTLAIDQPLEIRGSSLENCVIEMHSSKYCEPMIKINSENVRFKNVTLKLVSQLSNEQIEMQNRYNNSHQSGKNKHSPKDNRTPCVIFIENGSLLMEGCSIIYEDKTDPEVYVENEYSQGGSCCVFATNNSNCVTLDCSLNNAHYGIVTSGNASAVCFGGNIKSKLGPFLNLDETSSSRNYNVTISASKHK</sequence>
<evidence type="ECO:0000313" key="3">
    <source>
        <dbReference type="EMBL" id="EFC42311.1"/>
    </source>
</evidence>
<feature type="domain" description="PH" evidence="2">
    <location>
        <begin position="144"/>
        <end position="340"/>
    </location>
</feature>
<feature type="domain" description="PH" evidence="2">
    <location>
        <begin position="19"/>
        <end position="129"/>
    </location>
</feature>
<feature type="region of interest" description="Disordered" evidence="1">
    <location>
        <begin position="360"/>
        <end position="383"/>
    </location>
</feature>
<dbReference type="STRING" id="5762.D2VLG9"/>
<dbReference type="AlphaFoldDB" id="D2VLG9"/>
<protein>
    <submittedName>
        <fullName evidence="3">Predicted protein</fullName>
    </submittedName>
</protein>
<dbReference type="OrthoDB" id="185175at2759"/>
<dbReference type="Pfam" id="PF00169">
    <property type="entry name" value="PH"/>
    <property type="match status" value="2"/>
</dbReference>
<dbReference type="PROSITE" id="PS50003">
    <property type="entry name" value="PH_DOMAIN"/>
    <property type="match status" value="2"/>
</dbReference>
<organism evidence="4">
    <name type="scientific">Naegleria gruberi</name>
    <name type="common">Amoeba</name>
    <dbReference type="NCBI Taxonomy" id="5762"/>
    <lineage>
        <taxon>Eukaryota</taxon>
        <taxon>Discoba</taxon>
        <taxon>Heterolobosea</taxon>
        <taxon>Tetramitia</taxon>
        <taxon>Eutetramitia</taxon>
        <taxon>Vahlkampfiidae</taxon>
        <taxon>Naegleria</taxon>
    </lineage>
</organism>
<dbReference type="SMART" id="SM00233">
    <property type="entry name" value="PH"/>
    <property type="match status" value="2"/>
</dbReference>
<dbReference type="SUPFAM" id="SSF51126">
    <property type="entry name" value="Pectin lyase-like"/>
    <property type="match status" value="1"/>
</dbReference>
<dbReference type="eggNOG" id="KOG0930">
    <property type="taxonomic scope" value="Eukaryota"/>
</dbReference>
<dbReference type="PANTHER" id="PTHR14336:SF15">
    <property type="entry name" value="DUAL ADAPTER FOR PHOSPHOTYROSINE AND 3-PHOSPHOTYROSINE AND 3-PHOSPHOINOSITIDE"/>
    <property type="match status" value="1"/>
</dbReference>
<dbReference type="InterPro" id="IPR011993">
    <property type="entry name" value="PH-like_dom_sf"/>
</dbReference>
<evidence type="ECO:0000313" key="4">
    <source>
        <dbReference type="Proteomes" id="UP000006671"/>
    </source>
</evidence>
<dbReference type="VEuPathDB" id="AmoebaDB:NAEGRDRAFT_69775"/>
<dbReference type="InterPro" id="IPR011050">
    <property type="entry name" value="Pectin_lyase_fold/virulence"/>
</dbReference>
<dbReference type="Proteomes" id="UP000006671">
    <property type="component" value="Unassembled WGS sequence"/>
</dbReference>
<dbReference type="PANTHER" id="PTHR14336">
    <property type="entry name" value="TANDEM PH DOMAIN CONTAINING PROTEIN"/>
    <property type="match status" value="1"/>
</dbReference>
<dbReference type="InterPro" id="IPR051707">
    <property type="entry name" value="PI-Interact_SigTrans_Reg"/>
</dbReference>
<keyword evidence="4" id="KW-1185">Reference proteome</keyword>
<name>D2VLG9_NAEGR</name>
<dbReference type="GeneID" id="8851946"/>
<dbReference type="RefSeq" id="XP_002675055.1">
    <property type="nucleotide sequence ID" value="XM_002675009.1"/>
</dbReference>
<reference evidence="3 4" key="1">
    <citation type="journal article" date="2010" name="Cell">
        <title>The genome of Naegleria gruberi illuminates early eukaryotic versatility.</title>
        <authorList>
            <person name="Fritz-Laylin L.K."/>
            <person name="Prochnik S.E."/>
            <person name="Ginger M.L."/>
            <person name="Dacks J.B."/>
            <person name="Carpenter M.L."/>
            <person name="Field M.C."/>
            <person name="Kuo A."/>
            <person name="Paredez A."/>
            <person name="Chapman J."/>
            <person name="Pham J."/>
            <person name="Shu S."/>
            <person name="Neupane R."/>
            <person name="Cipriano M."/>
            <person name="Mancuso J."/>
            <person name="Tu H."/>
            <person name="Salamov A."/>
            <person name="Lindquist E."/>
            <person name="Shapiro H."/>
            <person name="Lucas S."/>
            <person name="Grigoriev I.V."/>
            <person name="Cande W.Z."/>
            <person name="Fulton C."/>
            <person name="Rokhsar D.S."/>
            <person name="Dawson S.C."/>
        </authorList>
    </citation>
    <scope>NUCLEOTIDE SEQUENCE [LARGE SCALE GENOMIC DNA]</scope>
    <source>
        <strain evidence="3 4">NEG-M</strain>
    </source>
</reference>